<sequence length="264" mass="28864">MSRTAKRSTLWRISQVSATIFIKSEGAITHNNKELLNTPPVTASETASQEEQFTESQPKAKTKKRVLAGLVFIGVLYYLIKGFDISGIAFVLGFAACGWLIFCTVKGKPKIIPAAVTIILLTIAFAVPGVNTASITQKQLMKNLSDVMQPVGYQLVATDNMSGNTYLIYVKDSPNDTPQPNGVQCKITEESGRVKSIILISANGSKGIPMSGMKFVSALNPKWSSDKTTDAMTEILRGQTIHEGNITYMFKDLRTTSQFIIEMK</sequence>
<accession>A0ABS7DLJ4</accession>
<evidence type="ECO:0000313" key="2">
    <source>
        <dbReference type="EMBL" id="MBW7571952.1"/>
    </source>
</evidence>
<name>A0ABS7DLJ4_9FIRM</name>
<proteinExistence type="predicted"/>
<feature type="transmembrane region" description="Helical" evidence="1">
    <location>
        <begin position="112"/>
        <end position="130"/>
    </location>
</feature>
<keyword evidence="1" id="KW-0472">Membrane</keyword>
<feature type="transmembrane region" description="Helical" evidence="1">
    <location>
        <begin position="65"/>
        <end position="80"/>
    </location>
</feature>
<gene>
    <name evidence="2" type="ORF">J5W02_03930</name>
</gene>
<dbReference type="Proteomes" id="UP000719942">
    <property type="component" value="Unassembled WGS sequence"/>
</dbReference>
<keyword evidence="3" id="KW-1185">Reference proteome</keyword>
<keyword evidence="1" id="KW-0812">Transmembrane</keyword>
<dbReference type="RefSeq" id="WP_219964323.1">
    <property type="nucleotide sequence ID" value="NZ_JAGFNZ010000001.1"/>
</dbReference>
<evidence type="ECO:0000313" key="3">
    <source>
        <dbReference type="Proteomes" id="UP000719942"/>
    </source>
</evidence>
<protein>
    <submittedName>
        <fullName evidence="2">Uncharacterized protein</fullName>
    </submittedName>
</protein>
<comment type="caution">
    <text evidence="2">The sequence shown here is derived from an EMBL/GenBank/DDBJ whole genome shotgun (WGS) entry which is preliminary data.</text>
</comment>
<evidence type="ECO:0000256" key="1">
    <source>
        <dbReference type="SAM" id="Phobius"/>
    </source>
</evidence>
<keyword evidence="1" id="KW-1133">Transmembrane helix</keyword>
<organism evidence="2 3">
    <name type="scientific">Caproiciproducens faecalis</name>
    <dbReference type="NCBI Taxonomy" id="2820301"/>
    <lineage>
        <taxon>Bacteria</taxon>
        <taxon>Bacillati</taxon>
        <taxon>Bacillota</taxon>
        <taxon>Clostridia</taxon>
        <taxon>Eubacteriales</taxon>
        <taxon>Acutalibacteraceae</taxon>
        <taxon>Caproiciproducens</taxon>
    </lineage>
</organism>
<reference evidence="2 3" key="1">
    <citation type="submission" date="2021-03" db="EMBL/GenBank/DDBJ databases">
        <title>Caproiciproducens sp. nov. isolated from feces of cow.</title>
        <authorList>
            <person name="Choi J.-Y."/>
        </authorList>
    </citation>
    <scope>NUCLEOTIDE SEQUENCE [LARGE SCALE GENOMIC DNA]</scope>
    <source>
        <strain evidence="2 3">AGMB10547</strain>
    </source>
</reference>
<dbReference type="EMBL" id="JAGFNZ010000001">
    <property type="protein sequence ID" value="MBW7571952.1"/>
    <property type="molecule type" value="Genomic_DNA"/>
</dbReference>